<dbReference type="EMBL" id="JABANP010000112">
    <property type="protein sequence ID" value="KAF4689908.1"/>
    <property type="molecule type" value="Genomic_DNA"/>
</dbReference>
<feature type="compositionally biased region" description="Low complexity" evidence="1">
    <location>
        <begin position="31"/>
        <end position="49"/>
    </location>
</feature>
<dbReference type="OrthoDB" id="10530850at2759"/>
<feature type="region of interest" description="Disordered" evidence="1">
    <location>
        <begin position="258"/>
        <end position="330"/>
    </location>
</feature>
<name>A0A7J6P1D4_PEROL</name>
<protein>
    <submittedName>
        <fullName evidence="2">Uncharacterized protein</fullName>
    </submittedName>
</protein>
<proteinExistence type="predicted"/>
<feature type="region of interest" description="Disordered" evidence="1">
    <location>
        <begin position="166"/>
        <end position="213"/>
    </location>
</feature>
<feature type="compositionally biased region" description="Acidic residues" evidence="1">
    <location>
        <begin position="96"/>
        <end position="105"/>
    </location>
</feature>
<feature type="compositionally biased region" description="Acidic residues" evidence="1">
    <location>
        <begin position="321"/>
        <end position="330"/>
    </location>
</feature>
<gene>
    <name evidence="2" type="ORF">FOZ60_001011</name>
</gene>
<feature type="compositionally biased region" description="Polar residues" evidence="1">
    <location>
        <begin position="258"/>
        <end position="277"/>
    </location>
</feature>
<evidence type="ECO:0000256" key="1">
    <source>
        <dbReference type="SAM" id="MobiDB-lite"/>
    </source>
</evidence>
<feature type="region of interest" description="Disordered" evidence="1">
    <location>
        <begin position="30"/>
        <end position="120"/>
    </location>
</feature>
<organism evidence="2 3">
    <name type="scientific">Perkinsus olseni</name>
    <name type="common">Perkinsus atlanticus</name>
    <dbReference type="NCBI Taxonomy" id="32597"/>
    <lineage>
        <taxon>Eukaryota</taxon>
        <taxon>Sar</taxon>
        <taxon>Alveolata</taxon>
        <taxon>Perkinsozoa</taxon>
        <taxon>Perkinsea</taxon>
        <taxon>Perkinsida</taxon>
        <taxon>Perkinsidae</taxon>
        <taxon>Perkinsus</taxon>
    </lineage>
</organism>
<comment type="caution">
    <text evidence="2">The sequence shown here is derived from an EMBL/GenBank/DDBJ whole genome shotgun (WGS) entry which is preliminary data.</text>
</comment>
<dbReference type="AlphaFoldDB" id="A0A7J6P1D4"/>
<sequence>MVMTEVSLIVDSSCVVSPGFVVLMTWGLNKSSSSSSSSTTAAGRSSSSSVDGEFHDAAEYTTDLQEGHSTGKAATTKTATARRTQQSLRLAPQVDEANDDDESMLLDDSGTPSTSLEPFELGACDDEQKGLTTYDGAHHHHHHDGSTIVLPDTYSSVIMDCDNINDGGSTCGGSPEYDTTEQDRERQRRRQQGGGSSSNDFGRGNGDEEDDDGGVLWNLKQNLVNKGLSWSDRLLDTTEAALDVTEKAVGFILSDDNTTTTAASKSEGSDGQTSNQQPNNPPEGEGETEKKEEPLPVEEEKEGHHSLSEPALSVGEYSSFSDDDESIRSR</sequence>
<evidence type="ECO:0000313" key="2">
    <source>
        <dbReference type="EMBL" id="KAF4689908.1"/>
    </source>
</evidence>
<accession>A0A7J6P1D4</accession>
<evidence type="ECO:0000313" key="3">
    <source>
        <dbReference type="Proteomes" id="UP000541610"/>
    </source>
</evidence>
<reference evidence="2 3" key="1">
    <citation type="submission" date="2020-04" db="EMBL/GenBank/DDBJ databases">
        <title>Perkinsus olseni comparative genomics.</title>
        <authorList>
            <person name="Bogema D.R."/>
        </authorList>
    </citation>
    <scope>NUCLEOTIDE SEQUENCE [LARGE SCALE GENOMIC DNA]</scope>
    <source>
        <strain evidence="2">00978-12</strain>
    </source>
</reference>
<dbReference type="Proteomes" id="UP000541610">
    <property type="component" value="Unassembled WGS sequence"/>
</dbReference>
<feature type="compositionally biased region" description="Low complexity" evidence="1">
    <location>
        <begin position="72"/>
        <end position="84"/>
    </location>
</feature>